<evidence type="ECO:0000313" key="3">
    <source>
        <dbReference type="Proteomes" id="UP001141327"/>
    </source>
</evidence>
<dbReference type="SMART" id="SM00185">
    <property type="entry name" value="ARM"/>
    <property type="match status" value="4"/>
</dbReference>
<dbReference type="PANTHER" id="PTHR21356:SF1">
    <property type="entry name" value="ARMADILLO REPEAT-CONTAINING PROTEIN 2"/>
    <property type="match status" value="1"/>
</dbReference>
<evidence type="ECO:0008006" key="4">
    <source>
        <dbReference type="Google" id="ProtNLM"/>
    </source>
</evidence>
<comment type="caution">
    <text evidence="2">The sequence shown here is derived from an EMBL/GenBank/DDBJ whole genome shotgun (WGS) entry which is preliminary data.</text>
</comment>
<dbReference type="EMBL" id="JAPMOS010000043">
    <property type="protein sequence ID" value="KAJ4457596.1"/>
    <property type="molecule type" value="Genomic_DNA"/>
</dbReference>
<dbReference type="InterPro" id="IPR038905">
    <property type="entry name" value="ARMC2"/>
</dbReference>
<sequence length="581" mass="63319">MKNNYHSAHHRLVVLSHIDLPIAGVLERPEPRAVLRGCWCLLMAHPENTAILHTVKTLYRHSNADVNDGLFREEQLLAPLLGVLASPLPKLIEIFIYAAATLKNVSTNEGNLRVMIKAGALETACALLQLMHSPEVAGIAQERVTQLLAQASAFLRNLCSDLCLLPTERTNLRPLVRVLPLLWNSSHADVTFNGARILRFVGLRQFDLFAAVFWLRAVHWLRAVNCVICAQAMVAENDYPTLLLQPLRKPSIAPVRTKPLISKNDDPIHVEHPPGLVIRICFAIANLIAANELARHRFGEAGAVTVLCDLLSRCADTFLDSLTHPPAATPVVAPAPTTPALSGLLDARPRGGPGFADDSSPGDVLVKVVRVLANLAINPQLGRQLAGSDVVLHTVCRLLEDCPVERHEELILNLTALASNLSYHQCPENRFLSPGPRLASLLVGGLTHPNPELIAETARVYANLCRIETHRTMLRAMKVLDMCMLLLMHSDPEVLEAVAGIVINYAQDQVAAAFLVKEGVLTRLGEVLDDMQVHSPDLALTVCRAMYNICLHGQFALTPPLLAQLRGLLAALTRGSCHAGA</sequence>
<evidence type="ECO:0000313" key="2">
    <source>
        <dbReference type="EMBL" id="KAJ4457596.1"/>
    </source>
</evidence>
<dbReference type="InterPro" id="IPR011989">
    <property type="entry name" value="ARM-like"/>
</dbReference>
<evidence type="ECO:0000256" key="1">
    <source>
        <dbReference type="PROSITE-ProRule" id="PRU00259"/>
    </source>
</evidence>
<dbReference type="InterPro" id="IPR000225">
    <property type="entry name" value="Armadillo"/>
</dbReference>
<reference evidence="2" key="1">
    <citation type="journal article" date="2022" name="bioRxiv">
        <title>Genomics of Preaxostyla Flagellates Illuminates Evolutionary Transitions and the Path Towards Mitochondrial Loss.</title>
        <authorList>
            <person name="Novak L.V.F."/>
            <person name="Treitli S.C."/>
            <person name="Pyrih J."/>
            <person name="Halakuc P."/>
            <person name="Pipaliya S.V."/>
            <person name="Vacek V."/>
            <person name="Brzon O."/>
            <person name="Soukal P."/>
            <person name="Eme L."/>
            <person name="Dacks J.B."/>
            <person name="Karnkowska A."/>
            <person name="Elias M."/>
            <person name="Hampl V."/>
        </authorList>
    </citation>
    <scope>NUCLEOTIDE SEQUENCE</scope>
    <source>
        <strain evidence="2">RCP-MX</strain>
    </source>
</reference>
<dbReference type="PROSITE" id="PS50176">
    <property type="entry name" value="ARM_REPEAT"/>
    <property type="match status" value="1"/>
</dbReference>
<feature type="repeat" description="ARM" evidence="1">
    <location>
        <begin position="75"/>
        <end position="120"/>
    </location>
</feature>
<gene>
    <name evidence="2" type="ORF">PAPYR_6834</name>
</gene>
<dbReference type="SUPFAM" id="SSF48371">
    <property type="entry name" value="ARM repeat"/>
    <property type="match status" value="1"/>
</dbReference>
<dbReference type="Gene3D" id="1.25.10.10">
    <property type="entry name" value="Leucine-rich Repeat Variant"/>
    <property type="match status" value="2"/>
</dbReference>
<keyword evidence="3" id="KW-1185">Reference proteome</keyword>
<accession>A0ABQ8UGR1</accession>
<dbReference type="InterPro" id="IPR016024">
    <property type="entry name" value="ARM-type_fold"/>
</dbReference>
<protein>
    <recommendedName>
        <fullName evidence="4">Armadillo repeat-containing protein 8</fullName>
    </recommendedName>
</protein>
<organism evidence="2 3">
    <name type="scientific">Paratrimastix pyriformis</name>
    <dbReference type="NCBI Taxonomy" id="342808"/>
    <lineage>
        <taxon>Eukaryota</taxon>
        <taxon>Metamonada</taxon>
        <taxon>Preaxostyla</taxon>
        <taxon>Paratrimastigidae</taxon>
        <taxon>Paratrimastix</taxon>
    </lineage>
</organism>
<dbReference type="Proteomes" id="UP001141327">
    <property type="component" value="Unassembled WGS sequence"/>
</dbReference>
<dbReference type="PANTHER" id="PTHR21356">
    <property type="entry name" value="ARMADILLO REPEAT CONTAINING 2"/>
    <property type="match status" value="1"/>
</dbReference>
<proteinExistence type="predicted"/>
<name>A0ABQ8UGR1_9EUKA</name>